<dbReference type="Proteomes" id="UP001281731">
    <property type="component" value="Unassembled WGS sequence"/>
</dbReference>
<evidence type="ECO:0000313" key="2">
    <source>
        <dbReference type="Proteomes" id="UP001281731"/>
    </source>
</evidence>
<dbReference type="EMBL" id="JAWNGC010000001">
    <property type="protein sequence ID" value="MDY5154385.1"/>
    <property type="molecule type" value="Genomic_DNA"/>
</dbReference>
<name>A0AAW9HKE5_9ACTO</name>
<comment type="caution">
    <text evidence="1">The sequence shown here is derived from an EMBL/GenBank/DDBJ whole genome shotgun (WGS) entry which is preliminary data.</text>
</comment>
<protein>
    <submittedName>
        <fullName evidence="1">Uncharacterized protein</fullName>
    </submittedName>
</protein>
<evidence type="ECO:0000313" key="1">
    <source>
        <dbReference type="EMBL" id="MDY5154385.1"/>
    </source>
</evidence>
<reference evidence="1" key="1">
    <citation type="submission" date="2023-10" db="EMBL/GenBank/DDBJ databases">
        <title>Whole Genome based description of the genera Actinobaculum and Actinotignum reveals a complex phylogenetic relationship within the species included in the genus Actinotignum.</title>
        <authorList>
            <person name="Jensen C.S."/>
            <person name="Dargis R."/>
            <person name="Kemp M."/>
            <person name="Christensen J.J."/>
        </authorList>
    </citation>
    <scope>NUCLEOTIDE SEQUENCE</scope>
    <source>
        <strain evidence="1">SLA_B511</strain>
    </source>
</reference>
<dbReference type="AlphaFoldDB" id="A0AAW9HKE5"/>
<gene>
    <name evidence="1" type="ORF">R6G80_01390</name>
</gene>
<sequence>MAPQFRRPAQLSEDLMETIPGDQDVAYNAELANLSAWALLPGPSPFAGSPQERERIVELVHTEGVDVIAESWVRSPEESLAGTLWRGFLFYEWLRRFPEDAFARFNRAREVLMARGVNVDEKLADTYSLEDLHTCWGSIFSGEWGEQPVAKVLLDSAHILNIIGQVSPEWIGEDDHPLATAVTRRDEALLQTSRELLEASKRSVRGVLN</sequence>
<accession>A0AAW9HKE5</accession>
<proteinExistence type="predicted"/>
<organism evidence="1 2">
    <name type="scientific">Actinotignum urinale</name>
    <dbReference type="NCBI Taxonomy" id="190146"/>
    <lineage>
        <taxon>Bacteria</taxon>
        <taxon>Bacillati</taxon>
        <taxon>Actinomycetota</taxon>
        <taxon>Actinomycetes</taxon>
        <taxon>Actinomycetales</taxon>
        <taxon>Actinomycetaceae</taxon>
        <taxon>Actinotignum</taxon>
    </lineage>
</organism>